<dbReference type="Gene3D" id="3.40.50.10740">
    <property type="entry name" value="Class I glutamine amidotransferase-like"/>
    <property type="match status" value="1"/>
</dbReference>
<dbReference type="SUPFAM" id="SSF141986">
    <property type="entry name" value="LD-carboxypeptidase A C-terminal domain-like"/>
    <property type="match status" value="1"/>
</dbReference>
<dbReference type="eggNOG" id="COG1619">
    <property type="taxonomic scope" value="Bacteria"/>
</dbReference>
<reference evidence="5 6" key="2">
    <citation type="submission" date="2009-03" db="EMBL/GenBank/DDBJ databases">
        <title>Draft genome sequence of Roseburia inulinivorans (DSM 16841).</title>
        <authorList>
            <person name="Sudarsanam P."/>
            <person name="Ley R."/>
            <person name="Guruge J."/>
            <person name="Turnbaugh P.J."/>
            <person name="Mahowald M."/>
            <person name="Liep D."/>
            <person name="Gordon J."/>
        </authorList>
    </citation>
    <scope>NUCLEOTIDE SEQUENCE [LARGE SCALE GENOMIC DNA]</scope>
    <source>
        <strain evidence="5 6">DSM 16841</strain>
    </source>
</reference>
<evidence type="ECO:0000313" key="6">
    <source>
        <dbReference type="Proteomes" id="UP000003561"/>
    </source>
</evidence>
<dbReference type="Pfam" id="PF17676">
    <property type="entry name" value="Peptidase_S66C"/>
    <property type="match status" value="1"/>
</dbReference>
<dbReference type="InterPro" id="IPR003507">
    <property type="entry name" value="S66_fam"/>
</dbReference>
<dbReference type="PANTHER" id="PTHR30237:SF5">
    <property type="entry name" value="CARBOXYPEPTIDASE VC_A0337-RELATED"/>
    <property type="match status" value="1"/>
</dbReference>
<reference evidence="5 6" key="1">
    <citation type="submission" date="2009-02" db="EMBL/GenBank/DDBJ databases">
        <authorList>
            <person name="Fulton L."/>
            <person name="Clifton S."/>
            <person name="Fulton B."/>
            <person name="Xu J."/>
            <person name="Minx P."/>
            <person name="Pepin K.H."/>
            <person name="Johnson M."/>
            <person name="Bhonagiri V."/>
            <person name="Nash W.E."/>
            <person name="Mardis E.R."/>
            <person name="Wilson R.K."/>
        </authorList>
    </citation>
    <scope>NUCLEOTIDE SEQUENCE [LARGE SCALE GENOMIC DNA]</scope>
    <source>
        <strain evidence="5 6">DSM 16841</strain>
    </source>
</reference>
<evidence type="ECO:0000259" key="3">
    <source>
        <dbReference type="Pfam" id="PF02016"/>
    </source>
</evidence>
<dbReference type="EMBL" id="ACFY01000161">
    <property type="protein sequence ID" value="EEG92184.1"/>
    <property type="molecule type" value="Genomic_DNA"/>
</dbReference>
<keyword evidence="5" id="KW-0645">Protease</keyword>
<comment type="similarity">
    <text evidence="1">Belongs to the peptidase S66 family.</text>
</comment>
<keyword evidence="5" id="KW-0121">Carboxypeptidase</keyword>
<dbReference type="PIRSF" id="PIRSF028757">
    <property type="entry name" value="LD-carboxypeptidase"/>
    <property type="match status" value="1"/>
</dbReference>
<evidence type="ECO:0000259" key="4">
    <source>
        <dbReference type="Pfam" id="PF17676"/>
    </source>
</evidence>
<dbReference type="PANTHER" id="PTHR30237">
    <property type="entry name" value="MURAMOYLTETRAPEPTIDE CARBOXYPEPTIDASE"/>
    <property type="match status" value="1"/>
</dbReference>
<gene>
    <name evidence="5" type="ORF">ROSEINA2194_04054</name>
</gene>
<dbReference type="GO" id="GO:0004180">
    <property type="term" value="F:carboxypeptidase activity"/>
    <property type="evidence" value="ECO:0007669"/>
    <property type="project" value="UniProtKB-KW"/>
</dbReference>
<dbReference type="InterPro" id="IPR027461">
    <property type="entry name" value="Carboxypeptidase_A_C_sf"/>
</dbReference>
<dbReference type="CDD" id="cd07062">
    <property type="entry name" value="Peptidase_S66_mccF_like"/>
    <property type="match status" value="1"/>
</dbReference>
<keyword evidence="2" id="KW-0378">Hydrolase</keyword>
<dbReference type="InterPro" id="IPR040449">
    <property type="entry name" value="Peptidase_S66_N"/>
</dbReference>
<feature type="domain" description="LD-carboxypeptidase N-terminal" evidence="3">
    <location>
        <begin position="19"/>
        <end position="141"/>
    </location>
</feature>
<accession>C0FZ64</accession>
<dbReference type="Gene3D" id="3.50.30.60">
    <property type="entry name" value="LD-carboxypeptidase A C-terminal domain-like"/>
    <property type="match status" value="1"/>
</dbReference>
<proteinExistence type="inferred from homology"/>
<name>C0FZ64_9FIRM</name>
<evidence type="ECO:0000313" key="5">
    <source>
        <dbReference type="EMBL" id="EEG92184.1"/>
    </source>
</evidence>
<dbReference type="Proteomes" id="UP000003561">
    <property type="component" value="Unassembled WGS sequence"/>
</dbReference>
<dbReference type="SUPFAM" id="SSF52317">
    <property type="entry name" value="Class I glutamine amidotransferase-like"/>
    <property type="match status" value="1"/>
</dbReference>
<comment type="caution">
    <text evidence="5">The sequence shown here is derived from an EMBL/GenBank/DDBJ whole genome shotgun (WGS) entry which is preliminary data.</text>
</comment>
<evidence type="ECO:0000256" key="1">
    <source>
        <dbReference type="ARBA" id="ARBA00010233"/>
    </source>
</evidence>
<evidence type="ECO:0000256" key="2">
    <source>
        <dbReference type="ARBA" id="ARBA00022801"/>
    </source>
</evidence>
<sequence>MTGDNFMRYPKFLPEKGTIGFVAPSFGCATEPYYTAFLNAQKKFQKMGYGLDLGPNCYEAEGIGISNTPQACGKELTDYYCSVDNDILISCGGGEMMCETMNFVDFEKIKSAAPKWYMGYSDNTNFTFLLSTICDTAAVYGPCAGTFGMEPWHESLSDTMDVLTGKTKKLHSYPSWEKDDLKDEGNPYVPYNVTEPSRHVIYPGKEIAQAMQSEMVWKEGETELYIGNENPDVSLKMEGRLVGGCVDCLVNLLGTQFDYVNQFNEKYKEDGIIWFLECCDLNVMGIRRAMWQMKNAGWFQHVKGFLIGRPCCIGEEMMGLDHYHAVTDILKDFEVPIIMDMDIGHRPPMMPLVCGSMAKVCVKGNDVTIDLKYI</sequence>
<dbReference type="InterPro" id="IPR027478">
    <property type="entry name" value="LdcA_N"/>
</dbReference>
<dbReference type="InterPro" id="IPR040921">
    <property type="entry name" value="Peptidase_S66C"/>
</dbReference>
<protein>
    <submittedName>
        <fullName evidence="5">LD-carboxypeptidase</fullName>
    </submittedName>
</protein>
<dbReference type="Pfam" id="PF02016">
    <property type="entry name" value="Peptidase_S66"/>
    <property type="match status" value="1"/>
</dbReference>
<dbReference type="InterPro" id="IPR029062">
    <property type="entry name" value="Class_I_gatase-like"/>
</dbReference>
<dbReference type="AlphaFoldDB" id="C0FZ64"/>
<organism evidence="5 6">
    <name type="scientific">Roseburia inulinivorans DSM 16841</name>
    <dbReference type="NCBI Taxonomy" id="622312"/>
    <lineage>
        <taxon>Bacteria</taxon>
        <taxon>Bacillati</taxon>
        <taxon>Bacillota</taxon>
        <taxon>Clostridia</taxon>
        <taxon>Lachnospirales</taxon>
        <taxon>Lachnospiraceae</taxon>
        <taxon>Roseburia</taxon>
    </lineage>
</organism>
<feature type="domain" description="LD-carboxypeptidase C-terminal" evidence="4">
    <location>
        <begin position="238"/>
        <end position="360"/>
    </location>
</feature>